<evidence type="ECO:0000313" key="1">
    <source>
        <dbReference type="EMBL" id="GBG33277.1"/>
    </source>
</evidence>
<sequence length="301" mass="33493">MGIFGALAGGARRRRLTWPQNNVASAPDALVLTGAISRRSSSTGRSSSGLREFFRGDTIEELKAYLDLASLSDNDLRLLLDEMEKGETVISRSDAGEPLRIVSVAKPIIFDASAGEILVEMFHTKIPMTEECRLKATGMSEKFNPLRENSRVACGRALREEVDMSSANEKMFAKRCLRLVERQHSDKFVGLRCEYHLYLHMLKPEYLAAVRGHVPGSEQLTKVDERESANPKSIWWTWVAPGPSDEDIHAHILRLAQCAGLSVTLDELAKARKFGNAAAAIRKQLQLVNSYLDALMLTPRK</sequence>
<proteinExistence type="predicted"/>
<protein>
    <submittedName>
        <fullName evidence="1">Uncharacterized protein</fullName>
    </submittedName>
</protein>
<keyword evidence="2" id="KW-1185">Reference proteome</keyword>
<comment type="caution">
    <text evidence="1">The sequence shown here is derived from an EMBL/GenBank/DDBJ whole genome shotgun (WGS) entry which is preliminary data.</text>
</comment>
<dbReference type="Proteomes" id="UP000241890">
    <property type="component" value="Unassembled WGS sequence"/>
</dbReference>
<evidence type="ECO:0000313" key="2">
    <source>
        <dbReference type="Proteomes" id="UP000241890"/>
    </source>
</evidence>
<gene>
    <name evidence="1" type="ORF">FCC1311_095012</name>
</gene>
<dbReference type="EMBL" id="BEYU01000150">
    <property type="protein sequence ID" value="GBG33277.1"/>
    <property type="molecule type" value="Genomic_DNA"/>
</dbReference>
<accession>A0A2R5GQX2</accession>
<reference evidence="1 2" key="1">
    <citation type="submission" date="2017-12" db="EMBL/GenBank/DDBJ databases">
        <title>Sequencing, de novo assembly and annotation of complete genome of a new Thraustochytrid species, strain FCC1311.</title>
        <authorList>
            <person name="Sedici K."/>
            <person name="Godart F."/>
            <person name="Aiese Cigliano R."/>
            <person name="Sanseverino W."/>
            <person name="Barakat M."/>
            <person name="Ortet P."/>
            <person name="Marechal E."/>
            <person name="Cagnac O."/>
            <person name="Amato A."/>
        </authorList>
    </citation>
    <scope>NUCLEOTIDE SEQUENCE [LARGE SCALE GENOMIC DNA]</scope>
</reference>
<dbReference type="AlphaFoldDB" id="A0A2R5GQX2"/>
<name>A0A2R5GQX2_9STRA</name>
<dbReference type="InParanoid" id="A0A2R5GQX2"/>
<organism evidence="1 2">
    <name type="scientific">Hondaea fermentalgiana</name>
    <dbReference type="NCBI Taxonomy" id="2315210"/>
    <lineage>
        <taxon>Eukaryota</taxon>
        <taxon>Sar</taxon>
        <taxon>Stramenopiles</taxon>
        <taxon>Bigyra</taxon>
        <taxon>Labyrinthulomycetes</taxon>
        <taxon>Thraustochytrida</taxon>
        <taxon>Thraustochytriidae</taxon>
        <taxon>Hondaea</taxon>
    </lineage>
</organism>